<dbReference type="EMBL" id="BKCJ010542021">
    <property type="protein sequence ID" value="GFB05363.1"/>
    <property type="molecule type" value="Genomic_DNA"/>
</dbReference>
<evidence type="ECO:0000313" key="1">
    <source>
        <dbReference type="EMBL" id="GFB05363.1"/>
    </source>
</evidence>
<gene>
    <name evidence="1" type="ORF">Tci_677334</name>
</gene>
<feature type="non-terminal residue" evidence="1">
    <location>
        <position position="1"/>
    </location>
</feature>
<comment type="caution">
    <text evidence="1">The sequence shown here is derived from an EMBL/GenBank/DDBJ whole genome shotgun (WGS) entry which is preliminary data.</text>
</comment>
<reference evidence="1" key="1">
    <citation type="journal article" date="2019" name="Sci. Rep.">
        <title>Draft genome of Tanacetum cinerariifolium, the natural source of mosquito coil.</title>
        <authorList>
            <person name="Yamashiro T."/>
            <person name="Shiraishi A."/>
            <person name="Satake H."/>
            <person name="Nakayama K."/>
        </authorList>
    </citation>
    <scope>NUCLEOTIDE SEQUENCE</scope>
</reference>
<proteinExistence type="predicted"/>
<sequence>SKVPLPRADETAFPTGDARYKEAFPTITSLDAGQEKENIAKTSTMPHEASLRVTSFGGGEGKERRICSGGCSKHGGIDQGEDLLVGDTIKDSDKSADKGSDSTDDMANVLGTLRAANILASGGLREQVERDSEIAKIHAERELEMMIAKLDRSNEIVAKYLSEYEQAEAGLLHDEKVELMDDLSPVGNAVSSALGKGTLD</sequence>
<organism evidence="1">
    <name type="scientific">Tanacetum cinerariifolium</name>
    <name type="common">Dalmatian daisy</name>
    <name type="synonym">Chrysanthemum cinerariifolium</name>
    <dbReference type="NCBI Taxonomy" id="118510"/>
    <lineage>
        <taxon>Eukaryota</taxon>
        <taxon>Viridiplantae</taxon>
        <taxon>Streptophyta</taxon>
        <taxon>Embryophyta</taxon>
        <taxon>Tracheophyta</taxon>
        <taxon>Spermatophyta</taxon>
        <taxon>Magnoliopsida</taxon>
        <taxon>eudicotyledons</taxon>
        <taxon>Gunneridae</taxon>
        <taxon>Pentapetalae</taxon>
        <taxon>asterids</taxon>
        <taxon>campanulids</taxon>
        <taxon>Asterales</taxon>
        <taxon>Asteraceae</taxon>
        <taxon>Asteroideae</taxon>
        <taxon>Anthemideae</taxon>
        <taxon>Anthemidinae</taxon>
        <taxon>Tanacetum</taxon>
    </lineage>
</organism>
<dbReference type="AlphaFoldDB" id="A0A699KPM3"/>
<name>A0A699KPM3_TANCI</name>
<protein>
    <submittedName>
        <fullName evidence="1">Uncharacterized protein</fullName>
    </submittedName>
</protein>
<accession>A0A699KPM3</accession>